<sequence length="219" mass="24088">MDIDDISRVNSNRIVSINIEDDDFNQNPPPPTSTINAKDSFGCSISVSFVQKLIAEFIGTYFLIFGGCTAVMVNKNMDNVVTLPGIAAVWGLVVVVMIYSVGHISGAHLNPAVTIAFATCKRPISGASLNPARSLGPAIVYNRYKGLWIYIGAPISGAIAGAWVYNLIRFTDKPLREITKSGSFLRNAAHYYLRLTHTKGGPLSRRQIENWPMMKRLFH</sequence>
<dbReference type="InterPro" id="IPR034294">
    <property type="entry name" value="Aquaporin_transptr"/>
</dbReference>
<feature type="transmembrane region" description="Helical" evidence="7">
    <location>
        <begin position="54"/>
        <end position="73"/>
    </location>
</feature>
<dbReference type="InterPro" id="IPR023271">
    <property type="entry name" value="Aquaporin-like"/>
</dbReference>
<dbReference type="Proteomes" id="UP001604277">
    <property type="component" value="Unassembled WGS sequence"/>
</dbReference>
<feature type="transmembrane region" description="Helical" evidence="7">
    <location>
        <begin position="147"/>
        <end position="168"/>
    </location>
</feature>
<dbReference type="PANTHER" id="PTHR45724:SF12">
    <property type="entry name" value="AQUAPORIN NIP3-1"/>
    <property type="match status" value="1"/>
</dbReference>
<keyword evidence="2 6" id="KW-0813">Transport</keyword>
<dbReference type="SUPFAM" id="SSF81338">
    <property type="entry name" value="Aquaporin-like"/>
    <property type="match status" value="1"/>
</dbReference>
<keyword evidence="3 6" id="KW-0812">Transmembrane</keyword>
<evidence type="ECO:0000256" key="4">
    <source>
        <dbReference type="ARBA" id="ARBA00022989"/>
    </source>
</evidence>
<evidence type="ECO:0000256" key="2">
    <source>
        <dbReference type="ARBA" id="ARBA00022448"/>
    </source>
</evidence>
<dbReference type="PRINTS" id="PR00783">
    <property type="entry name" value="MINTRINSICP"/>
</dbReference>
<keyword evidence="9" id="KW-1185">Reference proteome</keyword>
<comment type="subcellular location">
    <subcellularLocation>
        <location evidence="1">Membrane</location>
        <topology evidence="1">Multi-pass membrane protein</topology>
    </subcellularLocation>
</comment>
<evidence type="ECO:0000256" key="7">
    <source>
        <dbReference type="SAM" id="Phobius"/>
    </source>
</evidence>
<dbReference type="InterPro" id="IPR000425">
    <property type="entry name" value="MIP"/>
</dbReference>
<accession>A0ABD1QDQ0</accession>
<dbReference type="InterPro" id="IPR022357">
    <property type="entry name" value="MIP_CS"/>
</dbReference>
<dbReference type="AlphaFoldDB" id="A0ABD1QDQ0"/>
<evidence type="ECO:0000256" key="3">
    <source>
        <dbReference type="ARBA" id="ARBA00022692"/>
    </source>
</evidence>
<evidence type="ECO:0000313" key="8">
    <source>
        <dbReference type="EMBL" id="KAL2473708.1"/>
    </source>
</evidence>
<comment type="caution">
    <text evidence="8">The sequence shown here is derived from an EMBL/GenBank/DDBJ whole genome shotgun (WGS) entry which is preliminary data.</text>
</comment>
<proteinExistence type="inferred from homology"/>
<dbReference type="Gene3D" id="1.20.1080.10">
    <property type="entry name" value="Glycerol uptake facilitator protein"/>
    <property type="match status" value="2"/>
</dbReference>
<dbReference type="PANTHER" id="PTHR45724">
    <property type="entry name" value="AQUAPORIN NIP2-1"/>
    <property type="match status" value="1"/>
</dbReference>
<protein>
    <submittedName>
        <fullName evidence="8">Aquaporin NIP1-1</fullName>
    </submittedName>
</protein>
<gene>
    <name evidence="8" type="ORF">Fot_49444</name>
</gene>
<reference evidence="9" key="1">
    <citation type="submission" date="2024-07" db="EMBL/GenBank/DDBJ databases">
        <title>Two chromosome-level genome assemblies of Korean endemic species Abeliophyllum distichum and Forsythia ovata (Oleaceae).</title>
        <authorList>
            <person name="Jang H."/>
        </authorList>
    </citation>
    <scope>NUCLEOTIDE SEQUENCE [LARGE SCALE GENOMIC DNA]</scope>
</reference>
<evidence type="ECO:0000256" key="1">
    <source>
        <dbReference type="ARBA" id="ARBA00004141"/>
    </source>
</evidence>
<name>A0ABD1QDQ0_9LAMI</name>
<organism evidence="8 9">
    <name type="scientific">Forsythia ovata</name>
    <dbReference type="NCBI Taxonomy" id="205694"/>
    <lineage>
        <taxon>Eukaryota</taxon>
        <taxon>Viridiplantae</taxon>
        <taxon>Streptophyta</taxon>
        <taxon>Embryophyta</taxon>
        <taxon>Tracheophyta</taxon>
        <taxon>Spermatophyta</taxon>
        <taxon>Magnoliopsida</taxon>
        <taxon>eudicotyledons</taxon>
        <taxon>Gunneridae</taxon>
        <taxon>Pentapetalae</taxon>
        <taxon>asterids</taxon>
        <taxon>lamiids</taxon>
        <taxon>Lamiales</taxon>
        <taxon>Oleaceae</taxon>
        <taxon>Forsythieae</taxon>
        <taxon>Forsythia</taxon>
    </lineage>
</organism>
<evidence type="ECO:0000256" key="5">
    <source>
        <dbReference type="ARBA" id="ARBA00023136"/>
    </source>
</evidence>
<evidence type="ECO:0000313" key="9">
    <source>
        <dbReference type="Proteomes" id="UP001604277"/>
    </source>
</evidence>
<comment type="similarity">
    <text evidence="6">Belongs to the MIP/aquaporin (TC 1.A.8) family.</text>
</comment>
<feature type="transmembrane region" description="Helical" evidence="7">
    <location>
        <begin position="80"/>
        <end position="101"/>
    </location>
</feature>
<evidence type="ECO:0000256" key="6">
    <source>
        <dbReference type="RuleBase" id="RU000477"/>
    </source>
</evidence>
<keyword evidence="5 7" id="KW-0472">Membrane</keyword>
<dbReference type="EMBL" id="JBFOLJ010000015">
    <property type="protein sequence ID" value="KAL2473708.1"/>
    <property type="molecule type" value="Genomic_DNA"/>
</dbReference>
<dbReference type="PROSITE" id="PS00221">
    <property type="entry name" value="MIP"/>
    <property type="match status" value="1"/>
</dbReference>
<keyword evidence="4 7" id="KW-1133">Transmembrane helix</keyword>
<dbReference type="GO" id="GO:0016020">
    <property type="term" value="C:membrane"/>
    <property type="evidence" value="ECO:0007669"/>
    <property type="project" value="UniProtKB-SubCell"/>
</dbReference>
<dbReference type="Pfam" id="PF00230">
    <property type="entry name" value="MIP"/>
    <property type="match status" value="2"/>
</dbReference>